<dbReference type="PANTHER" id="PTHR46832">
    <property type="entry name" value="5'-METHYLTHIOADENOSINE/S-ADENOSYLHOMOCYSTEINE NUCLEOSIDASE"/>
    <property type="match status" value="1"/>
</dbReference>
<dbReference type="GO" id="GO:0009116">
    <property type="term" value="P:nucleoside metabolic process"/>
    <property type="evidence" value="ECO:0007669"/>
    <property type="project" value="InterPro"/>
</dbReference>
<dbReference type="GO" id="GO:0005829">
    <property type="term" value="C:cytosol"/>
    <property type="evidence" value="ECO:0007669"/>
    <property type="project" value="TreeGrafter"/>
</dbReference>
<comment type="pathway">
    <text evidence="1">Quinol/quinone metabolism; menaquinone biosynthesis.</text>
</comment>
<dbReference type="EC" id="3.2.2.26" evidence="1 2"/>
<dbReference type="PANTHER" id="PTHR46832:SF2">
    <property type="entry name" value="FUTALOSINE HYDROLASE"/>
    <property type="match status" value="1"/>
</dbReference>
<evidence type="ECO:0000313" key="4">
    <source>
        <dbReference type="EMBL" id="MDO7787350.1"/>
    </source>
</evidence>
<proteinExistence type="inferred from homology"/>
<dbReference type="CDD" id="cd17766">
    <property type="entry name" value="futalosine_nucleosidase_MqnB"/>
    <property type="match status" value="1"/>
</dbReference>
<evidence type="ECO:0000313" key="5">
    <source>
        <dbReference type="Proteomes" id="UP001172911"/>
    </source>
</evidence>
<dbReference type="HAMAP" id="MF_00991">
    <property type="entry name" value="MqnB"/>
    <property type="match status" value="1"/>
</dbReference>
<dbReference type="InterPro" id="IPR000845">
    <property type="entry name" value="Nucleoside_phosphorylase_d"/>
</dbReference>
<organism evidence="4 5">
    <name type="scientific">Desulforamulus aquiferis</name>
    <dbReference type="NCBI Taxonomy" id="1397668"/>
    <lineage>
        <taxon>Bacteria</taxon>
        <taxon>Bacillati</taxon>
        <taxon>Bacillota</taxon>
        <taxon>Clostridia</taxon>
        <taxon>Eubacteriales</taxon>
        <taxon>Peptococcaceae</taxon>
        <taxon>Desulforamulus</taxon>
    </lineage>
</organism>
<dbReference type="GO" id="GO:0008782">
    <property type="term" value="F:adenosylhomocysteine nucleosidase activity"/>
    <property type="evidence" value="ECO:0007669"/>
    <property type="project" value="TreeGrafter"/>
</dbReference>
<keyword evidence="1 4" id="KW-0378">Hydrolase</keyword>
<gene>
    <name evidence="1" type="primary">mqnB</name>
    <name evidence="4" type="ORF">P6N53_08980</name>
</gene>
<comment type="function">
    <text evidence="1">Catalyzes the hydrolysis of futalosine (FL) to dehypoxanthine futalosine (DHFL) and hypoxanthine, a step in the biosynthesis of menaquinone (MK, vitamin K2).</text>
</comment>
<dbReference type="NCBIfam" id="TIGR03664">
    <property type="entry name" value="fut_nucase"/>
    <property type="match status" value="1"/>
</dbReference>
<dbReference type="EMBL" id="JARPTC010000012">
    <property type="protein sequence ID" value="MDO7787350.1"/>
    <property type="molecule type" value="Genomic_DNA"/>
</dbReference>
<comment type="caution">
    <text evidence="4">The sequence shown here is derived from an EMBL/GenBank/DDBJ whole genome shotgun (WGS) entry which is preliminary data.</text>
</comment>
<feature type="domain" description="Nucleoside phosphorylase" evidence="3">
    <location>
        <begin position="49"/>
        <end position="225"/>
    </location>
</feature>
<comment type="catalytic activity">
    <reaction evidence="1">
        <text>futalosine + H2O = dehypoxanthine futalosine + hypoxanthine</text>
        <dbReference type="Rhea" id="RHEA:25904"/>
        <dbReference type="ChEBI" id="CHEBI:15377"/>
        <dbReference type="ChEBI" id="CHEBI:17368"/>
        <dbReference type="ChEBI" id="CHEBI:58863"/>
        <dbReference type="ChEBI" id="CHEBI:58864"/>
        <dbReference type="EC" id="3.2.2.26"/>
    </reaction>
</comment>
<dbReference type="NCBIfam" id="NF006087">
    <property type="entry name" value="PRK08236.1"/>
    <property type="match status" value="1"/>
</dbReference>
<name>A0AAW7ZEZ8_9FIRM</name>
<evidence type="ECO:0000256" key="2">
    <source>
        <dbReference type="NCBIfam" id="TIGR03664"/>
    </source>
</evidence>
<accession>A0AAW7ZEZ8</accession>
<keyword evidence="1" id="KW-0474">Menaquinone biosynthesis</keyword>
<evidence type="ECO:0000256" key="1">
    <source>
        <dbReference type="HAMAP-Rule" id="MF_00991"/>
    </source>
</evidence>
<dbReference type="AlphaFoldDB" id="A0AAW7ZEZ8"/>
<dbReference type="InterPro" id="IPR035994">
    <property type="entry name" value="Nucleoside_phosphorylase_sf"/>
</dbReference>
<comment type="similarity">
    <text evidence="1">Belongs to the PNP/UDP phosphorylase family. Futalosine hydrolase subfamily.</text>
</comment>
<keyword evidence="4" id="KW-0326">Glycosidase</keyword>
<keyword evidence="5" id="KW-1185">Reference proteome</keyword>
<reference evidence="4" key="2">
    <citation type="submission" date="2023-03" db="EMBL/GenBank/DDBJ databases">
        <authorList>
            <person name="Zhang Z."/>
        </authorList>
    </citation>
    <scope>NUCLEOTIDE SEQUENCE</scope>
    <source>
        <strain evidence="4">DSA</strain>
    </source>
</reference>
<dbReference type="GO" id="GO:0019284">
    <property type="term" value="P:L-methionine salvage from S-adenosylmethionine"/>
    <property type="evidence" value="ECO:0007669"/>
    <property type="project" value="TreeGrafter"/>
</dbReference>
<dbReference type="Proteomes" id="UP001172911">
    <property type="component" value="Unassembled WGS sequence"/>
</dbReference>
<dbReference type="Pfam" id="PF01048">
    <property type="entry name" value="PNP_UDP_1"/>
    <property type="match status" value="1"/>
</dbReference>
<dbReference type="GO" id="GO:0009234">
    <property type="term" value="P:menaquinone biosynthetic process"/>
    <property type="evidence" value="ECO:0007669"/>
    <property type="project" value="UniProtKB-UniRule"/>
</dbReference>
<sequence>MNTQGVQNSVKGAYKPRIEQRILIMTAVPAERDAVLRGLGGETGFDVLAAGVGPVAAAVQTAKALARAKYSLVISAGIGGGFPGKAEVGSLVVASEIIAADLGAETQEGFCSLEQLGFGSSRVPVDEDLLNLVYETLLGSKLPVNTGPVLTISTVTGTAEKARELAGRVPGAAAEAMEGYGVALAAQDSGVEVLELRAISNLVGPRDRSAWRIKEALEALEAATSILVRVLK</sequence>
<protein>
    <recommendedName>
        <fullName evidence="1 2">Futalosine hydrolase</fullName>
        <shortName evidence="1">FL hydrolase</shortName>
        <ecNumber evidence="1 2">3.2.2.26</ecNumber>
    </recommendedName>
    <alternativeName>
        <fullName evidence="1">Futalosine nucleosidase</fullName>
    </alternativeName>
    <alternativeName>
        <fullName evidence="1">Menaquinone biosynthetic enzyme MqnB</fullName>
    </alternativeName>
</protein>
<reference evidence="4" key="1">
    <citation type="journal article" date="2023" name="J. Hazard. Mater.">
        <title>Anaerobic biodegradation of pyrene and benzo[a]pyrene by a new sulfate-reducing Desulforamulus aquiferis strain DSA.</title>
        <authorList>
            <person name="Zhang Z."/>
            <person name="Sun J."/>
            <person name="Gong X."/>
            <person name="Wang C."/>
            <person name="Wang H."/>
        </authorList>
    </citation>
    <scope>NUCLEOTIDE SEQUENCE</scope>
    <source>
        <strain evidence="4">DSA</strain>
    </source>
</reference>
<dbReference type="SUPFAM" id="SSF53167">
    <property type="entry name" value="Purine and uridine phosphorylases"/>
    <property type="match status" value="1"/>
</dbReference>
<dbReference type="RefSeq" id="WP_304542494.1">
    <property type="nucleotide sequence ID" value="NZ_JARPTC010000012.1"/>
</dbReference>
<dbReference type="GO" id="GO:0008930">
    <property type="term" value="F:methylthioadenosine nucleosidase activity"/>
    <property type="evidence" value="ECO:0007669"/>
    <property type="project" value="TreeGrafter"/>
</dbReference>
<evidence type="ECO:0000259" key="3">
    <source>
        <dbReference type="Pfam" id="PF01048"/>
    </source>
</evidence>
<dbReference type="InterPro" id="IPR019963">
    <property type="entry name" value="FL_hydrolase_MqnB"/>
</dbReference>
<dbReference type="Gene3D" id="3.40.50.1580">
    <property type="entry name" value="Nucleoside phosphorylase domain"/>
    <property type="match status" value="1"/>
</dbReference>